<dbReference type="AlphaFoldDB" id="A0A060SL67"/>
<protein>
    <submittedName>
        <fullName evidence="3">Uncharacterized protein</fullName>
    </submittedName>
</protein>
<dbReference type="Proteomes" id="UP000029665">
    <property type="component" value="Unassembled WGS sequence"/>
</dbReference>
<evidence type="ECO:0000256" key="1">
    <source>
        <dbReference type="SAM" id="MobiDB-lite"/>
    </source>
</evidence>
<accession>A0A060SL67</accession>
<organism evidence="3 4">
    <name type="scientific">Pycnoporus cinnabarinus</name>
    <name type="common">Cinnabar-red polypore</name>
    <name type="synonym">Trametes cinnabarina</name>
    <dbReference type="NCBI Taxonomy" id="5643"/>
    <lineage>
        <taxon>Eukaryota</taxon>
        <taxon>Fungi</taxon>
        <taxon>Dikarya</taxon>
        <taxon>Basidiomycota</taxon>
        <taxon>Agaricomycotina</taxon>
        <taxon>Agaricomycetes</taxon>
        <taxon>Polyporales</taxon>
        <taxon>Polyporaceae</taxon>
        <taxon>Trametes</taxon>
    </lineage>
</organism>
<keyword evidence="2" id="KW-1133">Transmembrane helix</keyword>
<feature type="transmembrane region" description="Helical" evidence="2">
    <location>
        <begin position="117"/>
        <end position="135"/>
    </location>
</feature>
<keyword evidence="2" id="KW-0812">Transmembrane</keyword>
<dbReference type="HOGENOM" id="CLU_1220225_0_0_1"/>
<evidence type="ECO:0000313" key="4">
    <source>
        <dbReference type="Proteomes" id="UP000029665"/>
    </source>
</evidence>
<evidence type="ECO:0000256" key="2">
    <source>
        <dbReference type="SAM" id="Phobius"/>
    </source>
</evidence>
<proteinExistence type="predicted"/>
<feature type="region of interest" description="Disordered" evidence="1">
    <location>
        <begin position="208"/>
        <end position="227"/>
    </location>
</feature>
<dbReference type="OrthoDB" id="3046318at2759"/>
<comment type="caution">
    <text evidence="3">The sequence shown here is derived from an EMBL/GenBank/DDBJ whole genome shotgun (WGS) entry which is preliminary data.</text>
</comment>
<feature type="compositionally biased region" description="Low complexity" evidence="1">
    <location>
        <begin position="208"/>
        <end position="218"/>
    </location>
</feature>
<reference evidence="3" key="1">
    <citation type="submission" date="2014-01" db="EMBL/GenBank/DDBJ databases">
        <title>The genome of the white-rot fungus Pycnoporus cinnabarinus: a basidiomycete model with a versatile arsenal for lignocellulosic biomass breakdown.</title>
        <authorList>
            <person name="Levasseur A."/>
            <person name="Lomascolo A."/>
            <person name="Ruiz-Duenas F.J."/>
            <person name="Uzan E."/>
            <person name="Piumi F."/>
            <person name="Kues U."/>
            <person name="Ram A.F.J."/>
            <person name="Murat C."/>
            <person name="Haon M."/>
            <person name="Benoit I."/>
            <person name="Arfi Y."/>
            <person name="Chevret D."/>
            <person name="Drula E."/>
            <person name="Kwon M.J."/>
            <person name="Gouret P."/>
            <person name="Lesage-Meessen L."/>
            <person name="Lombard V."/>
            <person name="Mariette J."/>
            <person name="Noirot C."/>
            <person name="Park J."/>
            <person name="Patyshakuliyeva A."/>
            <person name="Wieneger R.A.B."/>
            <person name="Wosten H.A.B."/>
            <person name="Martin F."/>
            <person name="Coutinho P.M."/>
            <person name="de Vries R."/>
            <person name="Martinez A.T."/>
            <person name="Klopp C."/>
            <person name="Pontarotti P."/>
            <person name="Henrissat B."/>
            <person name="Record E."/>
        </authorList>
    </citation>
    <scope>NUCLEOTIDE SEQUENCE [LARGE SCALE GENOMIC DNA]</scope>
    <source>
        <strain evidence="3">BRFM137</strain>
    </source>
</reference>
<dbReference type="STRING" id="5643.A0A060SL67"/>
<feature type="transmembrane region" description="Helical" evidence="2">
    <location>
        <begin position="21"/>
        <end position="42"/>
    </location>
</feature>
<sequence>MERGATGKHSWMAPTASMDNQVISPPYLVFVTFALAGGYYGIQNPHWVAVKNGLYCGLMHGQFEMLAVPIFCGVFIVFIIGFEVATFVRYVKGRHLIKKVCPLAQPKKPSFSPLCRAALFLVYATLTLSACIIDVRQDMNVFAYMIQAALPLAAFLIFGLQKDVILTWVFWHHKSRWMSAEQMLEISNVQNHFVRSLSTMSSTTISSTTPIATNPSSSLSHANGSAV</sequence>
<gene>
    <name evidence="3" type="ORF">BN946_scf185007.g13</name>
</gene>
<evidence type="ECO:0000313" key="3">
    <source>
        <dbReference type="EMBL" id="CDO72959.1"/>
    </source>
</evidence>
<feature type="transmembrane region" description="Helical" evidence="2">
    <location>
        <begin position="66"/>
        <end position="88"/>
    </location>
</feature>
<dbReference type="OMA" id="TRTISLM"/>
<keyword evidence="2" id="KW-0472">Membrane</keyword>
<feature type="transmembrane region" description="Helical" evidence="2">
    <location>
        <begin position="141"/>
        <end position="160"/>
    </location>
</feature>
<keyword evidence="4" id="KW-1185">Reference proteome</keyword>
<name>A0A060SL67_PYCCI</name>
<dbReference type="EMBL" id="CCBP010000119">
    <property type="protein sequence ID" value="CDO72959.1"/>
    <property type="molecule type" value="Genomic_DNA"/>
</dbReference>